<proteinExistence type="predicted"/>
<gene>
    <name evidence="2" type="ORF">Ctob_015310</name>
</gene>
<keyword evidence="3" id="KW-1185">Reference proteome</keyword>
<dbReference type="Proteomes" id="UP000037460">
    <property type="component" value="Unassembled WGS sequence"/>
</dbReference>
<protein>
    <submittedName>
        <fullName evidence="2">Uncharacterized protein</fullName>
    </submittedName>
</protein>
<evidence type="ECO:0000256" key="1">
    <source>
        <dbReference type="SAM" id="MobiDB-lite"/>
    </source>
</evidence>
<organism evidence="2 3">
    <name type="scientific">Chrysochromulina tobinii</name>
    <dbReference type="NCBI Taxonomy" id="1460289"/>
    <lineage>
        <taxon>Eukaryota</taxon>
        <taxon>Haptista</taxon>
        <taxon>Haptophyta</taxon>
        <taxon>Prymnesiophyceae</taxon>
        <taxon>Prymnesiales</taxon>
        <taxon>Chrysochromulinaceae</taxon>
        <taxon>Chrysochromulina</taxon>
    </lineage>
</organism>
<evidence type="ECO:0000313" key="2">
    <source>
        <dbReference type="EMBL" id="KOO31619.1"/>
    </source>
</evidence>
<accession>A0A0M0JYH6</accession>
<dbReference type="AlphaFoldDB" id="A0A0M0JYH6"/>
<name>A0A0M0JYH6_9EUKA</name>
<reference evidence="3" key="1">
    <citation type="journal article" date="2015" name="PLoS Genet.">
        <title>Genome Sequence and Transcriptome Analyses of Chrysochromulina tobin: Metabolic Tools for Enhanced Algal Fitness in the Prominent Order Prymnesiales (Haptophyceae).</title>
        <authorList>
            <person name="Hovde B.T."/>
            <person name="Deodato C.R."/>
            <person name="Hunsperger H.M."/>
            <person name="Ryken S.A."/>
            <person name="Yost W."/>
            <person name="Jha R.K."/>
            <person name="Patterson J."/>
            <person name="Monnat R.J. Jr."/>
            <person name="Barlow S.B."/>
            <person name="Starkenburg S.R."/>
            <person name="Cattolico R.A."/>
        </authorList>
    </citation>
    <scope>NUCLEOTIDE SEQUENCE</scope>
    <source>
        <strain evidence="3">CCMP291</strain>
    </source>
</reference>
<dbReference type="EMBL" id="JWZX01001975">
    <property type="protein sequence ID" value="KOO31619.1"/>
    <property type="molecule type" value="Genomic_DNA"/>
</dbReference>
<sequence>MGTLLPMLHGMIESENGGWRSIDDVKVQIEGEGMHPDDDAAIRRLETRRDMNAEDKVIALKFWMQYILEVASEKDPQFAAVASPALAAQEATIEGEIGSPHWHSWAAVGEGISQSQPSPGELLALQEDLREGEKPLPSPTSDLASPLPAAAASSSAEPAGHRYRTRGAPAWKAAMGKIAQQAAASMVRRGTTNEQALELLAKTTASEREEISTPTAQKQAKAAVTQLFANAGGLKNAQKVAAKLVEISEWRALEACNMGSDDELKRRLVNNLISFLGDHLSTKGTRHAADQDLHNGLLTAIVDGQMAEQKLINAVAKLLEVPWRAVKDAVERRLKLDDEETEVTGAVWQKVARSTRCDKYEMPGLYLFCHDETFFKFSSRRSTPLREHVGVGQYKVHWAREVPNEMQDVLDLYRADPRAEKYRKMDLDKNGGHLPEDTVLSQHVCFCLVTPTFDQCADPIYTQVRANLKVWNEQRIEWHKASACRSSCACSQPWFHSISSSEVSLDEGLLCKPVECLELLVNGDEAPKLHKPSCTRAECDAPECLKRRLKLIRECTTELADSDKKVRYRKYCKMSRTRNDNSTYEEVEFVYVLETRREFVATMLSSIEAFIEHKRAHFWAALQRKLLIKKLKEAPSLEQLQVSTLQGNAAATVEDKVRVLLSCEHPLHRKVTDHDIIVYTDFAAKCKYTNFFVSTCDKPAQGTLCIAVVHHSPAKRMVRKDVTSTTQLETGLEDMPISDETKAAQHVQKGERKFKMVEEQTLQCDVICAYSEESGNAGFDQTVMRDIVAFYKHGHVKHAHAATHCGKPIPIGDDAASAKREAALGTASLYGDTELLGMMQQQLAAAFGVIGMHIVFEPHCFKFIHDAAGKVFATNKDKGVKGRAFTISNVYEHYDYNAATMLKPTQSTFNFGADFSFSNYYHLLYKKENFVELKSDAVVGIKSWRLTEGGTTQRAVARSGHGGGLGYSFRSQPHVCFCECNPCKHAAFTGTPSEHTVLPSTQQAKDRVIATNYVDTIQKGTPLASKGNLEDSTAGSEPLWLSIAKGKVECADASFRVGGGVGENGTRTIQENWKYVDIQWLVKIKTDSDGNVHYEAWSQPHGERTVLTKPKIIPVDFKWMRVEESANSNTRYVLSAADYERLSHAVRPR</sequence>
<feature type="compositionally biased region" description="Low complexity" evidence="1">
    <location>
        <begin position="139"/>
        <end position="158"/>
    </location>
</feature>
<feature type="region of interest" description="Disordered" evidence="1">
    <location>
        <begin position="132"/>
        <end position="162"/>
    </location>
</feature>
<comment type="caution">
    <text evidence="2">The sequence shown here is derived from an EMBL/GenBank/DDBJ whole genome shotgun (WGS) entry which is preliminary data.</text>
</comment>
<evidence type="ECO:0000313" key="3">
    <source>
        <dbReference type="Proteomes" id="UP000037460"/>
    </source>
</evidence>